<feature type="signal peptide" evidence="1">
    <location>
        <begin position="1"/>
        <end position="24"/>
    </location>
</feature>
<evidence type="ECO:0000313" key="2">
    <source>
        <dbReference type="EMBL" id="RCK69359.1"/>
    </source>
</evidence>
<dbReference type="AlphaFoldDB" id="A0A367YUZ5"/>
<keyword evidence="3" id="KW-1185">Reference proteome</keyword>
<feature type="chain" id="PRO_5039400533" evidence="1">
    <location>
        <begin position="25"/>
        <end position="446"/>
    </location>
</feature>
<evidence type="ECO:0000313" key="3">
    <source>
        <dbReference type="Proteomes" id="UP000252770"/>
    </source>
</evidence>
<accession>A0A367YUZ5</accession>
<dbReference type="RefSeq" id="WP_114126677.1">
    <property type="nucleotide sequence ID" value="NZ_QOUI01000006.1"/>
</dbReference>
<sequence length="446" mass="46327">MSSSSSRGAARRLLALALAGPVLALSACGLGGPPAADPAETGGGGTHLTVWFPGTNATEIELVTETIVPRFEAETGATVDVTFLDWPDMSTKLNAAYVAGTAPDVFGHGPAAVADFVANERLTDLGPFLEQLDPADREDMAAALPGGQVEGTQYLMPLSLQASLLVYDADAFTEAGLDPDQPPATWVEAKEVARELTERDGDRITRAGLLLPSHPIGLQQSFATLLYAAGGSQISPDGTRATFASPEGTQVLDYITDAYSGEQAVAGSLGHDLSTLPPAQQPLVTGDAAMMIATAPQVQQMMSADPDLDLRVAPAMSFDGSTPPAAFGGAGPGLMINADSPEQELAWEFISYLVSPEVSVEYTEGIGAIPMRASAADSAYVSESPVLQAFLAAAPDMVPNPNVAGWVQVRDTMAQHLEQAANRKLPAEEALSQAAAEVDDVLARAR</sequence>
<dbReference type="PANTHER" id="PTHR43649">
    <property type="entry name" value="ARABINOSE-BINDING PROTEIN-RELATED"/>
    <property type="match status" value="1"/>
</dbReference>
<dbReference type="Pfam" id="PF01547">
    <property type="entry name" value="SBP_bac_1"/>
    <property type="match status" value="1"/>
</dbReference>
<dbReference type="PROSITE" id="PS51257">
    <property type="entry name" value="PROKAR_LIPOPROTEIN"/>
    <property type="match status" value="1"/>
</dbReference>
<organism evidence="2 3">
    <name type="scientific">Desertihabitans brevis</name>
    <dbReference type="NCBI Taxonomy" id="2268447"/>
    <lineage>
        <taxon>Bacteria</taxon>
        <taxon>Bacillati</taxon>
        <taxon>Actinomycetota</taxon>
        <taxon>Actinomycetes</taxon>
        <taxon>Propionibacteriales</taxon>
        <taxon>Propionibacteriaceae</taxon>
        <taxon>Desertihabitans</taxon>
    </lineage>
</organism>
<gene>
    <name evidence="2" type="ORF">DT076_10715</name>
</gene>
<dbReference type="InterPro" id="IPR006059">
    <property type="entry name" value="SBP"/>
</dbReference>
<reference evidence="2 3" key="1">
    <citation type="submission" date="2018-07" db="EMBL/GenBank/DDBJ databases">
        <title>Desertimonas flava gen. nov. sp. nov.</title>
        <authorList>
            <person name="Liu S."/>
        </authorList>
    </citation>
    <scope>NUCLEOTIDE SEQUENCE [LARGE SCALE GENOMIC DNA]</scope>
    <source>
        <strain evidence="2 3">16Sb5-5</strain>
    </source>
</reference>
<dbReference type="PANTHER" id="PTHR43649:SF12">
    <property type="entry name" value="DIACETYLCHITOBIOSE BINDING PROTEIN DASA"/>
    <property type="match status" value="1"/>
</dbReference>
<dbReference type="SUPFAM" id="SSF53850">
    <property type="entry name" value="Periplasmic binding protein-like II"/>
    <property type="match status" value="1"/>
</dbReference>
<proteinExistence type="predicted"/>
<dbReference type="InterPro" id="IPR050490">
    <property type="entry name" value="Bact_solute-bd_prot1"/>
</dbReference>
<keyword evidence="1" id="KW-0732">Signal</keyword>
<evidence type="ECO:0000256" key="1">
    <source>
        <dbReference type="SAM" id="SignalP"/>
    </source>
</evidence>
<name>A0A367YUZ5_9ACTN</name>
<dbReference type="Proteomes" id="UP000252770">
    <property type="component" value="Unassembled WGS sequence"/>
</dbReference>
<dbReference type="Gene3D" id="3.40.190.10">
    <property type="entry name" value="Periplasmic binding protein-like II"/>
    <property type="match status" value="1"/>
</dbReference>
<dbReference type="EMBL" id="QOUI01000006">
    <property type="protein sequence ID" value="RCK69359.1"/>
    <property type="molecule type" value="Genomic_DNA"/>
</dbReference>
<protein>
    <submittedName>
        <fullName evidence="2">ABC transporter substrate-binding protein</fullName>
    </submittedName>
</protein>
<dbReference type="CDD" id="cd14748">
    <property type="entry name" value="PBP2_UgpB"/>
    <property type="match status" value="1"/>
</dbReference>
<comment type="caution">
    <text evidence="2">The sequence shown here is derived from an EMBL/GenBank/DDBJ whole genome shotgun (WGS) entry which is preliminary data.</text>
</comment>